<dbReference type="AlphaFoldDB" id="A0A8J5QUZ7"/>
<evidence type="ECO:0000313" key="3">
    <source>
        <dbReference type="Proteomes" id="UP000729913"/>
    </source>
</evidence>
<gene>
    <name evidence="2" type="ORF">G9C98_008328</name>
</gene>
<reference evidence="2" key="2">
    <citation type="submission" date="2021-04" db="EMBL/GenBank/DDBJ databases">
        <title>Genome-wide patterns of bracovirus chromosomal integration into multiple host tissues during parasitism.</title>
        <authorList>
            <person name="Chebbi M.A.C."/>
        </authorList>
    </citation>
    <scope>NUCLEOTIDE SEQUENCE</scope>
    <source>
        <tissue evidence="2">Whole body</tissue>
    </source>
</reference>
<evidence type="ECO:0000313" key="2">
    <source>
        <dbReference type="EMBL" id="KAG8033847.1"/>
    </source>
</evidence>
<keyword evidence="1" id="KW-0472">Membrane</keyword>
<evidence type="ECO:0000256" key="1">
    <source>
        <dbReference type="SAM" id="Phobius"/>
    </source>
</evidence>
<keyword evidence="3" id="KW-1185">Reference proteome</keyword>
<comment type="caution">
    <text evidence="2">The sequence shown here is derived from an EMBL/GenBank/DDBJ whole genome shotgun (WGS) entry which is preliminary data.</text>
</comment>
<keyword evidence="1" id="KW-1133">Transmembrane helix</keyword>
<feature type="transmembrane region" description="Helical" evidence="1">
    <location>
        <begin position="52"/>
        <end position="72"/>
    </location>
</feature>
<proteinExistence type="predicted"/>
<protein>
    <submittedName>
        <fullName evidence="2">Uncharacterized protein</fullName>
    </submittedName>
</protein>
<keyword evidence="1" id="KW-0812">Transmembrane</keyword>
<dbReference type="Proteomes" id="UP000729913">
    <property type="component" value="Unassembled WGS sequence"/>
</dbReference>
<dbReference type="EMBL" id="JAAOIC020000072">
    <property type="protein sequence ID" value="KAG8033847.1"/>
    <property type="molecule type" value="Genomic_DNA"/>
</dbReference>
<sequence>MYDNDDDLEDTCESLWNIELVVLQLIGLKSLRSAFSNREYRNLSLRESIVRGYGVFVFALYVFSSVWTMYLIDFSDISFAAEVMTVILSATMIMIKVLADDFKLEAYDEKNIKKPIDTDQVINLIKRHRHILNCDSPSMTKPIMALSLIFTI</sequence>
<name>A0A8J5QUZ7_9HYME</name>
<accession>A0A8J5QUZ7</accession>
<feature type="transmembrane region" description="Helical" evidence="1">
    <location>
        <begin position="78"/>
        <end position="99"/>
    </location>
</feature>
<organism evidence="2 3">
    <name type="scientific">Cotesia typhae</name>
    <dbReference type="NCBI Taxonomy" id="2053667"/>
    <lineage>
        <taxon>Eukaryota</taxon>
        <taxon>Metazoa</taxon>
        <taxon>Ecdysozoa</taxon>
        <taxon>Arthropoda</taxon>
        <taxon>Hexapoda</taxon>
        <taxon>Insecta</taxon>
        <taxon>Pterygota</taxon>
        <taxon>Neoptera</taxon>
        <taxon>Endopterygota</taxon>
        <taxon>Hymenoptera</taxon>
        <taxon>Apocrita</taxon>
        <taxon>Ichneumonoidea</taxon>
        <taxon>Braconidae</taxon>
        <taxon>Microgastrinae</taxon>
        <taxon>Cotesia</taxon>
    </lineage>
</organism>
<reference evidence="2" key="1">
    <citation type="submission" date="2020-03" db="EMBL/GenBank/DDBJ databases">
        <authorList>
            <person name="Chebbi M.A."/>
            <person name="Drezen J.M."/>
        </authorList>
    </citation>
    <scope>NUCLEOTIDE SEQUENCE</scope>
    <source>
        <tissue evidence="2">Whole body</tissue>
    </source>
</reference>